<dbReference type="PROSITE" id="PS00211">
    <property type="entry name" value="ABC_TRANSPORTER_1"/>
    <property type="match status" value="1"/>
</dbReference>
<evidence type="ECO:0000259" key="4">
    <source>
        <dbReference type="PROSITE" id="PS50893"/>
    </source>
</evidence>
<comment type="caution">
    <text evidence="5">The sequence shown here is derived from an EMBL/GenBank/DDBJ whole genome shotgun (WGS) entry which is preliminary data.</text>
</comment>
<dbReference type="SMART" id="SM00382">
    <property type="entry name" value="AAA"/>
    <property type="match status" value="1"/>
</dbReference>
<dbReference type="Gene3D" id="3.40.50.300">
    <property type="entry name" value="P-loop containing nucleotide triphosphate hydrolases"/>
    <property type="match status" value="1"/>
</dbReference>
<dbReference type="PROSITE" id="PS50893">
    <property type="entry name" value="ABC_TRANSPORTER_2"/>
    <property type="match status" value="1"/>
</dbReference>
<accession>A0A942UT46</accession>
<proteinExistence type="predicted"/>
<evidence type="ECO:0000313" key="6">
    <source>
        <dbReference type="Proteomes" id="UP000724672"/>
    </source>
</evidence>
<keyword evidence="1" id="KW-0813">Transport</keyword>
<evidence type="ECO:0000313" key="5">
    <source>
        <dbReference type="EMBL" id="MBS4537480.1"/>
    </source>
</evidence>
<name>A0A942UT46_9FIRM</name>
<dbReference type="Pfam" id="PF00005">
    <property type="entry name" value="ABC_tran"/>
    <property type="match status" value="1"/>
</dbReference>
<keyword evidence="2" id="KW-0547">Nucleotide-binding</keyword>
<dbReference type="AlphaFoldDB" id="A0A942UT46"/>
<dbReference type="GO" id="GO:0005524">
    <property type="term" value="F:ATP binding"/>
    <property type="evidence" value="ECO:0007669"/>
    <property type="project" value="UniProtKB-KW"/>
</dbReference>
<gene>
    <name evidence="5" type="ORF">GOQ27_03345</name>
</gene>
<dbReference type="InterPro" id="IPR051782">
    <property type="entry name" value="ABC_Transporter_VariousFunc"/>
</dbReference>
<dbReference type="InterPro" id="IPR003439">
    <property type="entry name" value="ABC_transporter-like_ATP-bd"/>
</dbReference>
<keyword evidence="3 5" id="KW-0067">ATP-binding</keyword>
<dbReference type="CDD" id="cd03230">
    <property type="entry name" value="ABC_DR_subfamily_A"/>
    <property type="match status" value="1"/>
</dbReference>
<dbReference type="PANTHER" id="PTHR42939">
    <property type="entry name" value="ABC TRANSPORTER ATP-BINDING PROTEIN ALBC-RELATED"/>
    <property type="match status" value="1"/>
</dbReference>
<keyword evidence="6" id="KW-1185">Reference proteome</keyword>
<dbReference type="InterPro" id="IPR027417">
    <property type="entry name" value="P-loop_NTPase"/>
</dbReference>
<dbReference type="InterPro" id="IPR003593">
    <property type="entry name" value="AAA+_ATPase"/>
</dbReference>
<sequence length="288" mass="33358">MEPILEIRNLTKEFKDFKLNNINLKMDKGYVMGFIGPNGAGKSTTIKLILNLLKRDSGSVKVLGLDNIKDENKIKDKIGFILDENYYYDELNINEIKKIISSYYTKWDDNTFNKYIKDFNLPRNKKIKNLSKGMKMKFSLAIALSHDAELLIMDEPTSGLDPIVRNELLEILYEVIQDENKGVFFSTHITSDLDKIADYITFIKDGEIVFSEAKDDIIENYGLIKGSNDLLNNEVRKEFIGLKESKFGFEGLIKDKYKIKKLFNDDVIVERPSLEEIMLYFTRRSINV</sequence>
<organism evidence="5 6">
    <name type="scientific">Anaeromonas frigoriresistens</name>
    <dbReference type="NCBI Taxonomy" id="2683708"/>
    <lineage>
        <taxon>Bacteria</taxon>
        <taxon>Bacillati</taxon>
        <taxon>Bacillota</taxon>
        <taxon>Tissierellia</taxon>
        <taxon>Tissierellales</taxon>
        <taxon>Thermohalobacteraceae</taxon>
        <taxon>Anaeromonas</taxon>
    </lineage>
</organism>
<dbReference type="RefSeq" id="WP_203365404.1">
    <property type="nucleotide sequence ID" value="NZ_WSFT01000016.1"/>
</dbReference>
<evidence type="ECO:0000256" key="2">
    <source>
        <dbReference type="ARBA" id="ARBA00022741"/>
    </source>
</evidence>
<dbReference type="GO" id="GO:0016887">
    <property type="term" value="F:ATP hydrolysis activity"/>
    <property type="evidence" value="ECO:0007669"/>
    <property type="project" value="InterPro"/>
</dbReference>
<protein>
    <submittedName>
        <fullName evidence="5">ABC transporter ATP-binding protein</fullName>
    </submittedName>
</protein>
<dbReference type="EMBL" id="WSFT01000016">
    <property type="protein sequence ID" value="MBS4537480.1"/>
    <property type="molecule type" value="Genomic_DNA"/>
</dbReference>
<reference evidence="5" key="1">
    <citation type="submission" date="2019-12" db="EMBL/GenBank/DDBJ databases">
        <title>Clostridiaceae gen. nov. sp. nov., isolated from sediment in Xinjiang, China.</title>
        <authorList>
            <person name="Zhang R."/>
        </authorList>
    </citation>
    <scope>NUCLEOTIDE SEQUENCE</scope>
    <source>
        <strain evidence="5">D2Q-11</strain>
    </source>
</reference>
<evidence type="ECO:0000256" key="1">
    <source>
        <dbReference type="ARBA" id="ARBA00022448"/>
    </source>
</evidence>
<dbReference type="SUPFAM" id="SSF52540">
    <property type="entry name" value="P-loop containing nucleoside triphosphate hydrolases"/>
    <property type="match status" value="1"/>
</dbReference>
<evidence type="ECO:0000256" key="3">
    <source>
        <dbReference type="ARBA" id="ARBA00022840"/>
    </source>
</evidence>
<dbReference type="Proteomes" id="UP000724672">
    <property type="component" value="Unassembled WGS sequence"/>
</dbReference>
<dbReference type="PANTHER" id="PTHR42939:SF3">
    <property type="entry name" value="ABC TRANSPORTER ATP-BINDING COMPONENT"/>
    <property type="match status" value="1"/>
</dbReference>
<dbReference type="InterPro" id="IPR017871">
    <property type="entry name" value="ABC_transporter-like_CS"/>
</dbReference>
<feature type="domain" description="ABC transporter" evidence="4">
    <location>
        <begin position="5"/>
        <end position="230"/>
    </location>
</feature>